<dbReference type="AlphaFoldDB" id="A0A8J4CQG9"/>
<organism evidence="1 3">
    <name type="scientific">Volvox reticuliferus</name>
    <dbReference type="NCBI Taxonomy" id="1737510"/>
    <lineage>
        <taxon>Eukaryota</taxon>
        <taxon>Viridiplantae</taxon>
        <taxon>Chlorophyta</taxon>
        <taxon>core chlorophytes</taxon>
        <taxon>Chlorophyceae</taxon>
        <taxon>CS clade</taxon>
        <taxon>Chlamydomonadales</taxon>
        <taxon>Volvocaceae</taxon>
        <taxon>Volvox</taxon>
    </lineage>
</organism>
<gene>
    <name evidence="1" type="ORF">Vretifemale_13305</name>
    <name evidence="2" type="ORF">Vretimale_14520</name>
</gene>
<proteinExistence type="predicted"/>
<evidence type="ECO:0000313" key="3">
    <source>
        <dbReference type="Proteomes" id="UP000747110"/>
    </source>
</evidence>
<name>A0A8J4CQG9_9CHLO</name>
<accession>A0A8J4CQG9</accession>
<comment type="caution">
    <text evidence="1">The sequence shown here is derived from an EMBL/GenBank/DDBJ whole genome shotgun (WGS) entry which is preliminary data.</text>
</comment>
<dbReference type="EMBL" id="BNCQ01000036">
    <property type="protein sequence ID" value="GIM10921.1"/>
    <property type="molecule type" value="Genomic_DNA"/>
</dbReference>
<dbReference type="EMBL" id="BNCP01000030">
    <property type="protein sequence ID" value="GIL84679.1"/>
    <property type="molecule type" value="Genomic_DNA"/>
</dbReference>
<dbReference type="Proteomes" id="UP000722791">
    <property type="component" value="Unassembled WGS sequence"/>
</dbReference>
<evidence type="ECO:0000313" key="2">
    <source>
        <dbReference type="EMBL" id="GIM10921.1"/>
    </source>
</evidence>
<reference evidence="1" key="1">
    <citation type="journal article" date="2021" name="Proc. Natl. Acad. Sci. U.S.A.">
        <title>Three genomes in the algal genus Volvox reveal the fate of a haploid sex-determining region after a transition to homothallism.</title>
        <authorList>
            <person name="Yamamoto K."/>
            <person name="Hamaji T."/>
            <person name="Kawai-Toyooka H."/>
            <person name="Matsuzaki R."/>
            <person name="Takahashi F."/>
            <person name="Nishimura Y."/>
            <person name="Kawachi M."/>
            <person name="Noguchi H."/>
            <person name="Minakuchi Y."/>
            <person name="Umen J.G."/>
            <person name="Toyoda A."/>
            <person name="Nozaki H."/>
        </authorList>
    </citation>
    <scope>NUCLEOTIDE SEQUENCE</scope>
    <source>
        <strain evidence="2">NIES-3785</strain>
        <strain evidence="1">NIES-3786</strain>
    </source>
</reference>
<evidence type="ECO:0000313" key="1">
    <source>
        <dbReference type="EMBL" id="GIL84679.1"/>
    </source>
</evidence>
<keyword evidence="3" id="KW-1185">Reference proteome</keyword>
<dbReference type="Proteomes" id="UP000747110">
    <property type="component" value="Unassembled WGS sequence"/>
</dbReference>
<sequence>MTAVSGASVPLPSAAAASSVRRAVPIATVACTVQLSPSAARTERRLRLKSRMGERGGVPLPPPPAALAAPVAAREARDGSAAAAGGGDAGGCGGGGALVSRCRIWWSSLTRGSLCADSLKLQLSADRSRRYSTSLITADSCGSVTAA</sequence>
<protein>
    <submittedName>
        <fullName evidence="1">Uncharacterized protein</fullName>
    </submittedName>
</protein>